<protein>
    <submittedName>
        <fullName evidence="1">L-rhamnose mutarotase</fullName>
        <ecNumber evidence="1">5.1.3.32</ecNumber>
    </submittedName>
</protein>
<accession>A0ABS3BJ02</accession>
<dbReference type="PANTHER" id="PTHR43239:SF1">
    <property type="entry name" value="UPF0734 PROTEIN DDB_G0273871_DDB_G0273177"/>
    <property type="match status" value="1"/>
</dbReference>
<sequence length="60" mass="7183">MFMILETVDEFTFERKAEQDATNPIIAKWEHLMWGFQQPIPWAKPGEKWVLMDRIFKSGL</sequence>
<dbReference type="Pfam" id="PF05336">
    <property type="entry name" value="rhaM"/>
    <property type="match status" value="1"/>
</dbReference>
<dbReference type="GO" id="GO:0062192">
    <property type="term" value="F:L-rhamnose mutarotase activity"/>
    <property type="evidence" value="ECO:0007669"/>
    <property type="project" value="UniProtKB-EC"/>
</dbReference>
<dbReference type="InterPro" id="IPR052996">
    <property type="entry name" value="Carb_Metab_Mutarotase"/>
</dbReference>
<proteinExistence type="predicted"/>
<dbReference type="PANTHER" id="PTHR43239">
    <property type="entry name" value="UPF0734 PROTEIN DDB_G0273871/DDB_G0273177"/>
    <property type="match status" value="1"/>
</dbReference>
<reference evidence="1 2" key="1">
    <citation type="submission" date="2021-03" db="EMBL/GenBank/DDBJ databases">
        <title>novel species isolated from a fishpond in China.</title>
        <authorList>
            <person name="Lu H."/>
            <person name="Cai Z."/>
        </authorList>
    </citation>
    <scope>NUCLEOTIDE SEQUENCE [LARGE SCALE GENOMIC DNA]</scope>
    <source>
        <strain evidence="1 2">JCM 31546</strain>
    </source>
</reference>
<keyword evidence="2" id="KW-1185">Reference proteome</keyword>
<dbReference type="EC" id="5.1.3.32" evidence="1"/>
<dbReference type="InterPro" id="IPR011008">
    <property type="entry name" value="Dimeric_a/b-barrel"/>
</dbReference>
<evidence type="ECO:0000313" key="1">
    <source>
        <dbReference type="EMBL" id="MBN7799277.1"/>
    </source>
</evidence>
<comment type="caution">
    <text evidence="1">The sequence shown here is derived from an EMBL/GenBank/DDBJ whole genome shotgun (WGS) entry which is preliminary data.</text>
</comment>
<gene>
    <name evidence="1" type="ORF">J0A67_00315</name>
</gene>
<name>A0ABS3BJ02_9BACT</name>
<evidence type="ECO:0000313" key="2">
    <source>
        <dbReference type="Proteomes" id="UP000664698"/>
    </source>
</evidence>
<dbReference type="SUPFAM" id="SSF54909">
    <property type="entry name" value="Dimeric alpha+beta barrel"/>
    <property type="match status" value="1"/>
</dbReference>
<organism evidence="1 2">
    <name type="scientific">Algoriphagus aestuariicola</name>
    <dbReference type="NCBI Taxonomy" id="1852016"/>
    <lineage>
        <taxon>Bacteria</taxon>
        <taxon>Pseudomonadati</taxon>
        <taxon>Bacteroidota</taxon>
        <taxon>Cytophagia</taxon>
        <taxon>Cytophagales</taxon>
        <taxon>Cyclobacteriaceae</taxon>
        <taxon>Algoriphagus</taxon>
    </lineage>
</organism>
<dbReference type="InterPro" id="IPR008000">
    <property type="entry name" value="Rham/fucose_mutarotase"/>
</dbReference>
<dbReference type="EMBL" id="JAFKCW010000001">
    <property type="protein sequence ID" value="MBN7799277.1"/>
    <property type="molecule type" value="Genomic_DNA"/>
</dbReference>
<dbReference type="Proteomes" id="UP000664698">
    <property type="component" value="Unassembled WGS sequence"/>
</dbReference>
<keyword evidence="1" id="KW-0413">Isomerase</keyword>